<dbReference type="Proteomes" id="UP000054893">
    <property type="component" value="Unassembled WGS sequence"/>
</dbReference>
<reference evidence="1 2" key="1">
    <citation type="submission" date="2016-01" db="EMBL/GenBank/DDBJ databases">
        <authorList>
            <person name="Oliw E.H."/>
        </authorList>
    </citation>
    <scope>NUCLEOTIDE SEQUENCE [LARGE SCALE GENOMIC DNA]</scope>
    <source>
        <strain evidence="1">LMG 22029</strain>
    </source>
</reference>
<dbReference type="OrthoDB" id="9133649at2"/>
<evidence type="ECO:0000313" key="1">
    <source>
        <dbReference type="EMBL" id="SAL35639.1"/>
    </source>
</evidence>
<accession>A0A158GVK5</accession>
<dbReference type="EMBL" id="FCOC02000010">
    <property type="protein sequence ID" value="SAL35639.1"/>
    <property type="molecule type" value="Genomic_DNA"/>
</dbReference>
<organism evidence="1 2">
    <name type="scientific">Caballeronia sordidicola</name>
    <name type="common">Burkholderia sordidicola</name>
    <dbReference type="NCBI Taxonomy" id="196367"/>
    <lineage>
        <taxon>Bacteria</taxon>
        <taxon>Pseudomonadati</taxon>
        <taxon>Pseudomonadota</taxon>
        <taxon>Betaproteobacteria</taxon>
        <taxon>Burkholderiales</taxon>
        <taxon>Burkholderiaceae</taxon>
        <taxon>Caballeronia</taxon>
    </lineage>
</organism>
<protein>
    <submittedName>
        <fullName evidence="1">Uncharacterized protein</fullName>
    </submittedName>
</protein>
<sequence length="71" mass="8200">MSEQKAIFRSWGSEVLRQWRARRAAAASLARETAREPYHLERIATCACSGYFHMGYVVDSFVFTPELPFKD</sequence>
<gene>
    <name evidence="1" type="ORF">AWB64_03550</name>
</gene>
<dbReference type="RefSeq" id="WP_060856685.1">
    <property type="nucleotide sequence ID" value="NZ_FCOC02000010.1"/>
</dbReference>
<evidence type="ECO:0000313" key="2">
    <source>
        <dbReference type="Proteomes" id="UP000054893"/>
    </source>
</evidence>
<proteinExistence type="predicted"/>
<dbReference type="AlphaFoldDB" id="A0A158GVK5"/>
<name>A0A158GVK5_CABSO</name>